<dbReference type="EMBL" id="MU032345">
    <property type="protein sequence ID" value="KAF3769219.1"/>
    <property type="molecule type" value="Genomic_DNA"/>
</dbReference>
<accession>A0A9P5CS41</accession>
<sequence length="70" mass="8006">FEKMKYALYYNITCIKKLDCMEAEKAEAERVCVAAEVQAVVAEESAIAARDSFFEGFNWNFVDLRDSVID</sequence>
<feature type="non-terminal residue" evidence="1">
    <location>
        <position position="1"/>
    </location>
</feature>
<evidence type="ECO:0000313" key="2">
    <source>
        <dbReference type="Proteomes" id="UP000803844"/>
    </source>
</evidence>
<dbReference type="Proteomes" id="UP000803844">
    <property type="component" value="Unassembled WGS sequence"/>
</dbReference>
<comment type="caution">
    <text evidence="1">The sequence shown here is derived from an EMBL/GenBank/DDBJ whole genome shotgun (WGS) entry which is preliminary data.</text>
</comment>
<evidence type="ECO:0000313" key="1">
    <source>
        <dbReference type="EMBL" id="KAF3769219.1"/>
    </source>
</evidence>
<keyword evidence="2" id="KW-1185">Reference proteome</keyword>
<dbReference type="RefSeq" id="XP_040780180.1">
    <property type="nucleotide sequence ID" value="XM_040916622.1"/>
</dbReference>
<dbReference type="AlphaFoldDB" id="A0A9P5CS41"/>
<name>A0A9P5CS41_CRYP1</name>
<protein>
    <submittedName>
        <fullName evidence="1">Uncharacterized protein</fullName>
    </submittedName>
</protein>
<proteinExistence type="predicted"/>
<reference evidence="1" key="1">
    <citation type="journal article" date="2020" name="Phytopathology">
        <title>Genome sequence of the chestnut blight fungus Cryphonectria parasitica EP155: A fundamental resource for an archetypical invasive plant pathogen.</title>
        <authorList>
            <person name="Crouch J.A."/>
            <person name="Dawe A."/>
            <person name="Aerts A."/>
            <person name="Barry K."/>
            <person name="Churchill A.C.L."/>
            <person name="Grimwood J."/>
            <person name="Hillman B."/>
            <person name="Milgroom M.G."/>
            <person name="Pangilinan J."/>
            <person name="Smith M."/>
            <person name="Salamov A."/>
            <person name="Schmutz J."/>
            <person name="Yadav J."/>
            <person name="Grigoriev I.V."/>
            <person name="Nuss D."/>
        </authorList>
    </citation>
    <scope>NUCLEOTIDE SEQUENCE</scope>
    <source>
        <strain evidence="1">EP155</strain>
    </source>
</reference>
<gene>
    <name evidence="1" type="ORF">M406DRAFT_249582</name>
</gene>
<dbReference type="GeneID" id="63833751"/>
<organism evidence="1 2">
    <name type="scientific">Cryphonectria parasitica (strain ATCC 38755 / EP155)</name>
    <dbReference type="NCBI Taxonomy" id="660469"/>
    <lineage>
        <taxon>Eukaryota</taxon>
        <taxon>Fungi</taxon>
        <taxon>Dikarya</taxon>
        <taxon>Ascomycota</taxon>
        <taxon>Pezizomycotina</taxon>
        <taxon>Sordariomycetes</taxon>
        <taxon>Sordariomycetidae</taxon>
        <taxon>Diaporthales</taxon>
        <taxon>Cryphonectriaceae</taxon>
        <taxon>Cryphonectria-Endothia species complex</taxon>
        <taxon>Cryphonectria</taxon>
    </lineage>
</organism>